<accession>A0ABP8JK09</accession>
<feature type="region of interest" description="Disordered" evidence="1">
    <location>
        <begin position="32"/>
        <end position="103"/>
    </location>
</feature>
<evidence type="ECO:0000313" key="2">
    <source>
        <dbReference type="EMBL" id="GAA4392012.1"/>
    </source>
</evidence>
<comment type="caution">
    <text evidence="2">The sequence shown here is derived from an EMBL/GenBank/DDBJ whole genome shotgun (WGS) entry which is preliminary data.</text>
</comment>
<keyword evidence="3" id="KW-1185">Reference proteome</keyword>
<dbReference type="EMBL" id="BAABGL010000015">
    <property type="protein sequence ID" value="GAA4392012.1"/>
    <property type="molecule type" value="Genomic_DNA"/>
</dbReference>
<reference evidence="3" key="1">
    <citation type="journal article" date="2019" name="Int. J. Syst. Evol. Microbiol.">
        <title>The Global Catalogue of Microorganisms (GCM) 10K type strain sequencing project: providing services to taxonomists for standard genome sequencing and annotation.</title>
        <authorList>
            <consortium name="The Broad Institute Genomics Platform"/>
            <consortium name="The Broad Institute Genome Sequencing Center for Infectious Disease"/>
            <person name="Wu L."/>
            <person name="Ma J."/>
        </authorList>
    </citation>
    <scope>NUCLEOTIDE SEQUENCE [LARGE SCALE GENOMIC DNA]</scope>
    <source>
        <strain evidence="3">JCM 17808</strain>
    </source>
</reference>
<organism evidence="2 3">
    <name type="scientific">Brevibacterium pityocampae</name>
    <dbReference type="NCBI Taxonomy" id="506594"/>
    <lineage>
        <taxon>Bacteria</taxon>
        <taxon>Bacillati</taxon>
        <taxon>Actinomycetota</taxon>
        <taxon>Actinomycetes</taxon>
        <taxon>Micrococcales</taxon>
        <taxon>Brevibacteriaceae</taxon>
        <taxon>Brevibacterium</taxon>
    </lineage>
</organism>
<feature type="compositionally biased region" description="Acidic residues" evidence="1">
    <location>
        <begin position="52"/>
        <end position="78"/>
    </location>
</feature>
<name>A0ABP8JK09_9MICO</name>
<proteinExistence type="predicted"/>
<dbReference type="Proteomes" id="UP001500642">
    <property type="component" value="Unassembled WGS sequence"/>
</dbReference>
<feature type="compositionally biased region" description="Acidic residues" evidence="1">
    <location>
        <begin position="94"/>
        <end position="103"/>
    </location>
</feature>
<gene>
    <name evidence="2" type="ORF">GCM10023167_19810</name>
</gene>
<evidence type="ECO:0000313" key="3">
    <source>
        <dbReference type="Proteomes" id="UP001500642"/>
    </source>
</evidence>
<evidence type="ECO:0000256" key="1">
    <source>
        <dbReference type="SAM" id="MobiDB-lite"/>
    </source>
</evidence>
<protein>
    <submittedName>
        <fullName evidence="2">Uncharacterized protein</fullName>
    </submittedName>
</protein>
<sequence>MPGGLGSRGRRRDHRAPRRAAIWIMLGSSPMFYDSEDPWFDNPVTFDLGGGADEDGESDGDSDGGDPDGDGSGGEDSEDRGQGTGDGEQNPGDGDSDGEDDNG</sequence>